<dbReference type="Pfam" id="PF13458">
    <property type="entry name" value="Peripla_BP_6"/>
    <property type="match status" value="1"/>
</dbReference>
<evidence type="ECO:0000313" key="5">
    <source>
        <dbReference type="Proteomes" id="UP001303946"/>
    </source>
</evidence>
<evidence type="ECO:0000313" key="4">
    <source>
        <dbReference type="EMBL" id="WOB09034.1"/>
    </source>
</evidence>
<organism evidence="4 5">
    <name type="scientific">Piscinibacter gummiphilus</name>
    <dbReference type="NCBI Taxonomy" id="946333"/>
    <lineage>
        <taxon>Bacteria</taxon>
        <taxon>Pseudomonadati</taxon>
        <taxon>Pseudomonadota</taxon>
        <taxon>Betaproteobacteria</taxon>
        <taxon>Burkholderiales</taxon>
        <taxon>Sphaerotilaceae</taxon>
        <taxon>Piscinibacter</taxon>
    </lineage>
</organism>
<dbReference type="InterPro" id="IPR051010">
    <property type="entry name" value="BCAA_transport"/>
</dbReference>
<name>A0ABZ0CVN0_9BURK</name>
<dbReference type="InterPro" id="IPR028081">
    <property type="entry name" value="Leu-bd"/>
</dbReference>
<dbReference type="PANTHER" id="PTHR30483:SF6">
    <property type="entry name" value="PERIPLASMIC BINDING PROTEIN OF ABC TRANSPORTER FOR NATURAL AMINO ACIDS"/>
    <property type="match status" value="1"/>
</dbReference>
<dbReference type="Gene3D" id="3.40.50.2300">
    <property type="match status" value="2"/>
</dbReference>
<proteinExistence type="inferred from homology"/>
<evidence type="ECO:0000256" key="2">
    <source>
        <dbReference type="ARBA" id="ARBA00022729"/>
    </source>
</evidence>
<dbReference type="InterPro" id="IPR006311">
    <property type="entry name" value="TAT_signal"/>
</dbReference>
<keyword evidence="2" id="KW-0732">Signal</keyword>
<dbReference type="InterPro" id="IPR028082">
    <property type="entry name" value="Peripla_BP_I"/>
</dbReference>
<evidence type="ECO:0000256" key="1">
    <source>
        <dbReference type="ARBA" id="ARBA00010062"/>
    </source>
</evidence>
<keyword evidence="5" id="KW-1185">Reference proteome</keyword>
<sequence>MPAFHRRRFVSTTLAASAALATPTWLRAQPTIKIGLTLPLSGAPAVRNAIQAGATADVGLDFLAGFQQAVAAERRGQPIEVIELDDAYKPEQAAANVEALARQDVVAISGLWSTAHAQAALPVAARLRLPVVGMRSSAAELRRGDNPWAFHLKASDADELSAVLKTFTNMSLPRVGVLYVDEPGNRELLKHMQASGASIARAIAVDPSNADKLAAAAREVVATPGTQSVLLLLPTEAVVDTMMELRGRGNAYMAPVCTLSQVISRPFAESRERALNGLGVASPFSNPALSRTEIAVRFRDAMIDRDLDALTRSFSAFEGFVYGSVITRTLVEMKAKASPTRPALAAALRGKQMNLGGLPIRFDERQVGHQSVHLLYKYSAEGALKA</sequence>
<feature type="domain" description="Leucine-binding protein" evidence="3">
    <location>
        <begin position="31"/>
        <end position="376"/>
    </location>
</feature>
<dbReference type="PROSITE" id="PS51318">
    <property type="entry name" value="TAT"/>
    <property type="match status" value="1"/>
</dbReference>
<reference evidence="4 5" key="1">
    <citation type="submission" date="2023-10" db="EMBL/GenBank/DDBJ databases">
        <title>Bacteria for the degradation of biodegradable plastic PBAT(Polybutylene adipate terephthalate).</title>
        <authorList>
            <person name="Weon H.-Y."/>
            <person name="Yeon J."/>
        </authorList>
    </citation>
    <scope>NUCLEOTIDE SEQUENCE [LARGE SCALE GENOMIC DNA]</scope>
    <source>
        <strain evidence="4 5">SBD 7-3</strain>
    </source>
</reference>
<dbReference type="EMBL" id="CP136336">
    <property type="protein sequence ID" value="WOB09034.1"/>
    <property type="molecule type" value="Genomic_DNA"/>
</dbReference>
<evidence type="ECO:0000259" key="3">
    <source>
        <dbReference type="Pfam" id="PF13458"/>
    </source>
</evidence>
<gene>
    <name evidence="4" type="ORF">RXV79_03015</name>
</gene>
<dbReference type="RefSeq" id="WP_316701994.1">
    <property type="nucleotide sequence ID" value="NZ_CP136336.1"/>
</dbReference>
<protein>
    <submittedName>
        <fullName evidence="4">ABC transporter substrate-binding protein</fullName>
    </submittedName>
</protein>
<comment type="similarity">
    <text evidence="1">Belongs to the leucine-binding protein family.</text>
</comment>
<dbReference type="PANTHER" id="PTHR30483">
    <property type="entry name" value="LEUCINE-SPECIFIC-BINDING PROTEIN"/>
    <property type="match status" value="1"/>
</dbReference>
<dbReference type="SUPFAM" id="SSF53822">
    <property type="entry name" value="Periplasmic binding protein-like I"/>
    <property type="match status" value="1"/>
</dbReference>
<accession>A0ABZ0CVN0</accession>
<dbReference type="Proteomes" id="UP001303946">
    <property type="component" value="Chromosome"/>
</dbReference>